<dbReference type="EMBL" id="CAJVQC010017094">
    <property type="protein sequence ID" value="CAG8682132.1"/>
    <property type="molecule type" value="Genomic_DNA"/>
</dbReference>
<comment type="caution">
    <text evidence="1">The sequence shown here is derived from an EMBL/GenBank/DDBJ whole genome shotgun (WGS) entry which is preliminary data.</text>
</comment>
<dbReference type="Proteomes" id="UP000789920">
    <property type="component" value="Unassembled WGS sequence"/>
</dbReference>
<proteinExistence type="predicted"/>
<reference evidence="1" key="1">
    <citation type="submission" date="2021-06" db="EMBL/GenBank/DDBJ databases">
        <authorList>
            <person name="Kallberg Y."/>
            <person name="Tangrot J."/>
            <person name="Rosling A."/>
        </authorList>
    </citation>
    <scope>NUCLEOTIDE SEQUENCE</scope>
    <source>
        <strain evidence="1">MA461A</strain>
    </source>
</reference>
<evidence type="ECO:0000313" key="1">
    <source>
        <dbReference type="EMBL" id="CAG8682132.1"/>
    </source>
</evidence>
<feature type="non-terminal residue" evidence="1">
    <location>
        <position position="1"/>
    </location>
</feature>
<organism evidence="1 2">
    <name type="scientific">Racocetra persica</name>
    <dbReference type="NCBI Taxonomy" id="160502"/>
    <lineage>
        <taxon>Eukaryota</taxon>
        <taxon>Fungi</taxon>
        <taxon>Fungi incertae sedis</taxon>
        <taxon>Mucoromycota</taxon>
        <taxon>Glomeromycotina</taxon>
        <taxon>Glomeromycetes</taxon>
        <taxon>Diversisporales</taxon>
        <taxon>Gigasporaceae</taxon>
        <taxon>Racocetra</taxon>
    </lineage>
</organism>
<sequence length="162" mass="18733">PIWDAFKKTGLHDLKTRQYPIQCNYCNKDFDRRVDAIYIHIIDHCKDILQPNRFKFIELQAKKTTASCIKSKSIDNDDQDSDSLKFCKDLILIFDGWTTISNSSVYAFFAITSYGDIHMLGLEEFENQCHTSKNIANITIKTINKIGLNIEQFSWIVTDSPN</sequence>
<keyword evidence="2" id="KW-1185">Reference proteome</keyword>
<gene>
    <name evidence="1" type="ORF">RPERSI_LOCUS9162</name>
</gene>
<evidence type="ECO:0000313" key="2">
    <source>
        <dbReference type="Proteomes" id="UP000789920"/>
    </source>
</evidence>
<accession>A0ACA9P2I6</accession>
<name>A0ACA9P2I6_9GLOM</name>
<protein>
    <submittedName>
        <fullName evidence="1">34157_t:CDS:1</fullName>
    </submittedName>
</protein>
<feature type="non-terminal residue" evidence="1">
    <location>
        <position position="162"/>
    </location>
</feature>